<dbReference type="Proteomes" id="UP000580891">
    <property type="component" value="Unassembled WGS sequence"/>
</dbReference>
<evidence type="ECO:0000313" key="2">
    <source>
        <dbReference type="Proteomes" id="UP000580891"/>
    </source>
</evidence>
<sequence>MNNGQKDVDKYIEELKEKDRNNSNDTEVIEIIKSMGDTD</sequence>
<gene>
    <name evidence="1" type="ORF">HNQ85_000233</name>
</gene>
<proteinExistence type="predicted"/>
<keyword evidence="2" id="KW-1185">Reference proteome</keyword>
<comment type="caution">
    <text evidence="1">The sequence shown here is derived from an EMBL/GenBank/DDBJ whole genome shotgun (WGS) entry which is preliminary data.</text>
</comment>
<organism evidence="1 2">
    <name type="scientific">[Anoxybacillus] calidus</name>
    <dbReference type="NCBI Taxonomy" id="575178"/>
    <lineage>
        <taxon>Bacteria</taxon>
        <taxon>Bacillati</taxon>
        <taxon>Bacillota</taxon>
        <taxon>Bacilli</taxon>
        <taxon>Bacillales</taxon>
        <taxon>Anoxybacillaceae</taxon>
        <taxon>Paranoxybacillus</taxon>
    </lineage>
</organism>
<dbReference type="AlphaFoldDB" id="A0A7V9YXB8"/>
<evidence type="ECO:0000313" key="1">
    <source>
        <dbReference type="EMBL" id="MBA2869975.1"/>
    </source>
</evidence>
<reference evidence="1 2" key="1">
    <citation type="submission" date="2020-07" db="EMBL/GenBank/DDBJ databases">
        <title>Genomic Encyclopedia of Type Strains, Phase IV (KMG-IV): sequencing the most valuable type-strain genomes for metagenomic binning, comparative biology and taxonomic classification.</title>
        <authorList>
            <person name="Goeker M."/>
        </authorList>
    </citation>
    <scope>NUCLEOTIDE SEQUENCE [LARGE SCALE GENOMIC DNA]</scope>
    <source>
        <strain evidence="1 2">DSM 25220</strain>
    </source>
</reference>
<name>A0A7V9YXB8_9BACL</name>
<protein>
    <submittedName>
        <fullName evidence="1">Uncharacterized protein</fullName>
    </submittedName>
</protein>
<dbReference type="EMBL" id="JACDUU010000001">
    <property type="protein sequence ID" value="MBA2869975.1"/>
    <property type="molecule type" value="Genomic_DNA"/>
</dbReference>
<accession>A0A7V9YXB8</accession>